<dbReference type="Pfam" id="PF13568">
    <property type="entry name" value="OMP_b-brl_2"/>
    <property type="match status" value="1"/>
</dbReference>
<evidence type="ECO:0000313" key="3">
    <source>
        <dbReference type="Proteomes" id="UP001497416"/>
    </source>
</evidence>
<name>A0ABP1EPN3_9FLAO</name>
<dbReference type="RefSeq" id="WP_348712800.1">
    <property type="nucleotide sequence ID" value="NZ_CAXIXY010000005.1"/>
</dbReference>
<proteinExistence type="predicted"/>
<feature type="domain" description="Outer membrane protein beta-barrel" evidence="1">
    <location>
        <begin position="22"/>
        <end position="169"/>
    </location>
</feature>
<organism evidence="2 3">
    <name type="scientific">Tenacibaculum platacis</name>
    <dbReference type="NCBI Taxonomy" id="3137852"/>
    <lineage>
        <taxon>Bacteria</taxon>
        <taxon>Pseudomonadati</taxon>
        <taxon>Bacteroidota</taxon>
        <taxon>Flavobacteriia</taxon>
        <taxon>Flavobacteriales</taxon>
        <taxon>Flavobacteriaceae</taxon>
        <taxon>Tenacibaculum</taxon>
    </lineage>
</organism>
<protein>
    <submittedName>
        <fullName evidence="2">OMP_b-brl_2 domain-containing protein</fullName>
    </submittedName>
</protein>
<gene>
    <name evidence="2" type="ORF">T190607A01A_30387</name>
</gene>
<evidence type="ECO:0000259" key="1">
    <source>
        <dbReference type="Pfam" id="PF13568"/>
    </source>
</evidence>
<keyword evidence="3" id="KW-1185">Reference proteome</keyword>
<dbReference type="InterPro" id="IPR011250">
    <property type="entry name" value="OMP/PagP_B-barrel"/>
</dbReference>
<dbReference type="EMBL" id="CAXIXY010000005">
    <property type="protein sequence ID" value="CAL2089765.1"/>
    <property type="molecule type" value="Genomic_DNA"/>
</dbReference>
<dbReference type="InterPro" id="IPR025665">
    <property type="entry name" value="Beta-barrel_OMP_2"/>
</dbReference>
<evidence type="ECO:0000313" key="2">
    <source>
        <dbReference type="EMBL" id="CAL2089765.1"/>
    </source>
</evidence>
<sequence length="214" mass="24941">MKFSKLLFLTLGLICFTGLYGQNKVKLGLHAGATYSSLRFEDDIVSEHDSEIDYLFGINANIYLSKRWSFQTEINYERKLVSVFSPEFVLNGQVINSFRIYDLYEFVTVPLTVQYDFSDKSPFYVKGGFFASYFLKARERINEREWSDDLSQYFSEFDSGISLGIGKIFDISERFSCFMELRNHLGTVSIESEPHFEYTKTNSLSFIFGWQIKI</sequence>
<dbReference type="SUPFAM" id="SSF56925">
    <property type="entry name" value="OMPA-like"/>
    <property type="match status" value="1"/>
</dbReference>
<reference evidence="2 3" key="1">
    <citation type="submission" date="2024-05" db="EMBL/GenBank/DDBJ databases">
        <authorList>
            <person name="Duchaud E."/>
        </authorList>
    </citation>
    <scope>NUCLEOTIDE SEQUENCE [LARGE SCALE GENOMIC DNA]</scope>
    <source>
        <strain evidence="2">Ena-SAMPLE-TAB-13-05-2024-13:56:06:370-140302</strain>
    </source>
</reference>
<dbReference type="Proteomes" id="UP001497416">
    <property type="component" value="Unassembled WGS sequence"/>
</dbReference>
<dbReference type="Gene3D" id="2.40.160.20">
    <property type="match status" value="1"/>
</dbReference>
<accession>A0ABP1EPN3</accession>
<comment type="caution">
    <text evidence="2">The sequence shown here is derived from an EMBL/GenBank/DDBJ whole genome shotgun (WGS) entry which is preliminary data.</text>
</comment>